<dbReference type="Pfam" id="PF22769">
    <property type="entry name" value="DCD"/>
    <property type="match status" value="1"/>
</dbReference>
<dbReference type="EMBL" id="QGSY01000110">
    <property type="protein sequence ID" value="RQX12612.1"/>
    <property type="molecule type" value="Genomic_DNA"/>
</dbReference>
<protein>
    <submittedName>
        <fullName evidence="3">Uncharacterized protein</fullName>
    </submittedName>
</protein>
<dbReference type="InterPro" id="IPR033704">
    <property type="entry name" value="dUTPase_trimeric"/>
</dbReference>
<accession>A0A3N9XIA0</accession>
<dbReference type="AlphaFoldDB" id="A0A3N9XIA0"/>
<evidence type="ECO:0000256" key="1">
    <source>
        <dbReference type="ARBA" id="ARBA00022801"/>
    </source>
</evidence>
<name>A0A3N9XIA0_9ACTN</name>
<evidence type="ECO:0000313" key="4">
    <source>
        <dbReference type="Proteomes" id="UP000266889"/>
    </source>
</evidence>
<reference evidence="3 4" key="1">
    <citation type="submission" date="2018-05" db="EMBL/GenBank/DDBJ databases">
        <title>Micromonospora from Atacama Desert.</title>
        <authorList>
            <person name="Carro L."/>
            <person name="Goodfellow M."/>
            <person name="Klenk H.-P."/>
        </authorList>
    </citation>
    <scope>NUCLEOTIDE SEQUENCE [LARGE SCALE GENOMIC DNA]</scope>
    <source>
        <strain evidence="3 4">LB32</strain>
    </source>
</reference>
<dbReference type="GO" id="GO:0008829">
    <property type="term" value="F:dCTP deaminase activity"/>
    <property type="evidence" value="ECO:0007669"/>
    <property type="project" value="InterPro"/>
</dbReference>
<dbReference type="PANTHER" id="PTHR42680">
    <property type="entry name" value="DCTP DEAMINASE"/>
    <property type="match status" value="1"/>
</dbReference>
<dbReference type="PANTHER" id="PTHR42680:SF3">
    <property type="entry name" value="DCTP DEAMINASE"/>
    <property type="match status" value="1"/>
</dbReference>
<dbReference type="GO" id="GO:0015949">
    <property type="term" value="P:nucleobase-containing small molecule interconversion"/>
    <property type="evidence" value="ECO:0007669"/>
    <property type="project" value="TreeGrafter"/>
</dbReference>
<keyword evidence="4" id="KW-1185">Reference proteome</keyword>
<evidence type="ECO:0000313" key="3">
    <source>
        <dbReference type="EMBL" id="RQX12612.1"/>
    </source>
</evidence>
<keyword evidence="1" id="KW-0378">Hydrolase</keyword>
<comment type="caution">
    <text evidence="3">The sequence shown here is derived from an EMBL/GenBank/DDBJ whole genome shotgun (WGS) entry which is preliminary data.</text>
</comment>
<proteinExistence type="predicted"/>
<gene>
    <name evidence="3" type="ORF">DLJ58_05355</name>
</gene>
<sequence length="396" mass="45095">MRLAGSGCVHRPCSTRLSRLLVYPSLASATSDGPGVIMYLADVDIRAHLDDINFECRLPEHPFSPDVQIGPASVDIRIDTVFWEAKRKNPRRWRSSRSGRRWRAEDVVDLRRHDVYEAQPTLHWRQRRLAPGETLVVNPGESIMARTYEEFSMPKGMAGKLAARVSYSRLGLLVHCGNDFMNPGWRGHHPLQLVNLSGLPIRIAPLFPVAQLSFVRLTQLSEQVYGEGERYMHDDGGPSKWWRDSLVRDVVSAYGQDNLPRSVSDRINGVIANGAFSDEQLVRMLAFRESVTVSRFTSGSDFISEFAERELARKRRRQKWRVIKLGAPPLLFGATLGSLFERPYDWLHLGLAVATLVSFAIGLHELLTHRDEDLFLPQQWLEYEEQERVQSRGNPT</sequence>
<dbReference type="InterPro" id="IPR036157">
    <property type="entry name" value="dUTPase-like_sf"/>
</dbReference>
<keyword evidence="2" id="KW-0546">Nucleotide metabolism</keyword>
<dbReference type="GO" id="GO:0006229">
    <property type="term" value="P:dUTP biosynthetic process"/>
    <property type="evidence" value="ECO:0007669"/>
    <property type="project" value="InterPro"/>
</dbReference>
<dbReference type="InterPro" id="IPR011962">
    <property type="entry name" value="dCTP_deaminase"/>
</dbReference>
<dbReference type="CDD" id="cd07557">
    <property type="entry name" value="trimeric_dUTPase"/>
    <property type="match status" value="1"/>
</dbReference>
<dbReference type="Gene3D" id="2.70.40.10">
    <property type="match status" value="1"/>
</dbReference>
<organism evidence="3 4">
    <name type="scientific">Micromonospora arida</name>
    <dbReference type="NCBI Taxonomy" id="2203715"/>
    <lineage>
        <taxon>Bacteria</taxon>
        <taxon>Bacillati</taxon>
        <taxon>Actinomycetota</taxon>
        <taxon>Actinomycetes</taxon>
        <taxon>Micromonosporales</taxon>
        <taxon>Micromonosporaceae</taxon>
        <taxon>Micromonospora</taxon>
    </lineage>
</organism>
<evidence type="ECO:0000256" key="2">
    <source>
        <dbReference type="ARBA" id="ARBA00023080"/>
    </source>
</evidence>
<dbReference type="SUPFAM" id="SSF51283">
    <property type="entry name" value="dUTPase-like"/>
    <property type="match status" value="1"/>
</dbReference>
<dbReference type="Proteomes" id="UP000266889">
    <property type="component" value="Unassembled WGS sequence"/>
</dbReference>